<sequence>MRPGGGLDDSGTRVRVVGEGERSEGAFGGIGEVEVEEVEFGDSGNVPRRAWEEDAGDGWRWSCGGGRNWAGGGGFRFQKGFDRQRLEALDGDLCSPRFCRRRRGLRAVDGLSAAFAKWQGGRSLGGQVDGGTAGFSFRFVRREVSFNVIGIFYELL</sequence>
<dbReference type="AlphaFoldDB" id="A0AA88D6K6"/>
<gene>
    <name evidence="1" type="ORF">TIFTF001_015491</name>
</gene>
<protein>
    <submittedName>
        <fullName evidence="1">Uncharacterized protein</fullName>
    </submittedName>
</protein>
<dbReference type="EMBL" id="BTGU01000022">
    <property type="protein sequence ID" value="GMN46300.1"/>
    <property type="molecule type" value="Genomic_DNA"/>
</dbReference>
<dbReference type="Proteomes" id="UP001187192">
    <property type="component" value="Unassembled WGS sequence"/>
</dbReference>
<name>A0AA88D6K6_FICCA</name>
<proteinExistence type="predicted"/>
<organism evidence="1 2">
    <name type="scientific">Ficus carica</name>
    <name type="common">Common fig</name>
    <dbReference type="NCBI Taxonomy" id="3494"/>
    <lineage>
        <taxon>Eukaryota</taxon>
        <taxon>Viridiplantae</taxon>
        <taxon>Streptophyta</taxon>
        <taxon>Embryophyta</taxon>
        <taxon>Tracheophyta</taxon>
        <taxon>Spermatophyta</taxon>
        <taxon>Magnoliopsida</taxon>
        <taxon>eudicotyledons</taxon>
        <taxon>Gunneridae</taxon>
        <taxon>Pentapetalae</taxon>
        <taxon>rosids</taxon>
        <taxon>fabids</taxon>
        <taxon>Rosales</taxon>
        <taxon>Moraceae</taxon>
        <taxon>Ficeae</taxon>
        <taxon>Ficus</taxon>
    </lineage>
</organism>
<accession>A0AA88D6K6</accession>
<evidence type="ECO:0000313" key="1">
    <source>
        <dbReference type="EMBL" id="GMN46300.1"/>
    </source>
</evidence>
<reference evidence="1" key="1">
    <citation type="submission" date="2023-07" db="EMBL/GenBank/DDBJ databases">
        <title>draft genome sequence of fig (Ficus carica).</title>
        <authorList>
            <person name="Takahashi T."/>
            <person name="Nishimura K."/>
        </authorList>
    </citation>
    <scope>NUCLEOTIDE SEQUENCE</scope>
</reference>
<keyword evidence="2" id="KW-1185">Reference proteome</keyword>
<evidence type="ECO:0000313" key="2">
    <source>
        <dbReference type="Proteomes" id="UP001187192"/>
    </source>
</evidence>
<comment type="caution">
    <text evidence="1">The sequence shown here is derived from an EMBL/GenBank/DDBJ whole genome shotgun (WGS) entry which is preliminary data.</text>
</comment>